<dbReference type="Gene3D" id="3.30.559.10">
    <property type="entry name" value="Chloramphenicol acetyltransferase-like domain"/>
    <property type="match status" value="2"/>
</dbReference>
<evidence type="ECO:0000313" key="4">
    <source>
        <dbReference type="EMBL" id="ASM47232.1"/>
    </source>
</evidence>
<evidence type="ECO:0000256" key="1">
    <source>
        <dbReference type="ARBA" id="ARBA00009861"/>
    </source>
</evidence>
<dbReference type="GO" id="GO:0016747">
    <property type="term" value="F:acyltransferase activity, transferring groups other than amino-acyl groups"/>
    <property type="evidence" value="ECO:0007669"/>
    <property type="project" value="UniProtKB-ARBA"/>
</dbReference>
<evidence type="ECO:0000256" key="3">
    <source>
        <dbReference type="ARBA" id="ARBA00023315"/>
    </source>
</evidence>
<dbReference type="AlphaFoldDB" id="A0A221I0V4"/>
<dbReference type="Pfam" id="PF02458">
    <property type="entry name" value="Transferase"/>
    <property type="match status" value="1"/>
</dbReference>
<dbReference type="PANTHER" id="PTHR31642:SF11">
    <property type="entry name" value="SHIKIMATE O-HYDROXYCINNAMOYLTRANSFERASE"/>
    <property type="match status" value="1"/>
</dbReference>
<dbReference type="EMBL" id="KY786183">
    <property type="protein sequence ID" value="ASM47232.1"/>
    <property type="molecule type" value="Genomic_DNA"/>
</dbReference>
<dbReference type="FunFam" id="3.30.559.10:FF:000015">
    <property type="entry name" value="Spermidine hydroxycinnamoyl transferase"/>
    <property type="match status" value="1"/>
</dbReference>
<accession>A0A221I0V4</accession>
<dbReference type="InterPro" id="IPR023213">
    <property type="entry name" value="CAT-like_dom_sf"/>
</dbReference>
<organism evidence="4">
    <name type="scientific">Parasponia rugosa</name>
    <dbReference type="NCBI Taxonomy" id="1603294"/>
    <lineage>
        <taxon>Eukaryota</taxon>
        <taxon>Viridiplantae</taxon>
        <taxon>Streptophyta</taxon>
        <taxon>Embryophyta</taxon>
        <taxon>Tracheophyta</taxon>
        <taxon>Spermatophyta</taxon>
        <taxon>Magnoliopsida</taxon>
        <taxon>eudicotyledons</taxon>
        <taxon>Gunneridae</taxon>
        <taxon>Pentapetalae</taxon>
        <taxon>rosids</taxon>
        <taxon>fabids</taxon>
        <taxon>Rosales</taxon>
        <taxon>Cannabaceae</taxon>
        <taxon>Parasponia</taxon>
    </lineage>
</organism>
<keyword evidence="2 4" id="KW-0808">Transferase</keyword>
<protein>
    <submittedName>
        <fullName evidence="4">Hydroxycinnamoyl-CoA shikimate transferase 2</fullName>
    </submittedName>
</protein>
<evidence type="ECO:0000256" key="2">
    <source>
        <dbReference type="ARBA" id="ARBA00022679"/>
    </source>
</evidence>
<reference evidence="4" key="1">
    <citation type="journal article" date="2017" name="J. ISSAAS">
        <title>Parallel loss of symbiosis genes in relatives of nitrogen-fixing non-legume Parasponia.</title>
        <authorList>
            <person name="van Velzen R."/>
            <person name="Holmer R."/>
            <person name="Bu F."/>
            <person name="Rutten L."/>
            <person name="Van Zeijl A."/>
            <person name="Liu W."/>
            <person name="Santuari L."/>
            <person name="Cao Q."/>
            <person name="Sharma T."/>
            <person name="Shen D."/>
            <person name="Roswanjaya Y."/>
            <person name="Wardhani T."/>
            <person name="Kalhor M.S."/>
            <person name="Jansen J."/>
            <person name="Van den Hoogen J."/>
            <person name="Gungor B."/>
            <person name="Hartog M."/>
            <person name="Hontelez J."/>
            <person name="Verver J."/>
            <person name="Yang W.-C."/>
            <person name="Schijlen E."/>
            <person name="Repin R."/>
            <person name="Schilthuizen M."/>
            <person name="Schranz E."/>
            <person name="Heidstra R."/>
            <person name="Miyata K."/>
            <person name="Fedorova E."/>
            <person name="Kohlen W."/>
            <person name="Bisseling T."/>
            <person name="Smit S."/>
            <person name="Geurts R."/>
        </authorList>
    </citation>
    <scope>NUCLEOTIDE SEQUENCE</scope>
</reference>
<sequence>MAKIKVKEMTMIKPAAKTHRRTVWLSGLDLMNSDVHTPFVYFYKPNGASDFFNPAVLKEALIKVLVSFYPMAGRFSLDSSRRLEIECNDEGALFVVAESSSVIDDFGDFTPTPDMRKLVPAVDYSGGISSYPFLVLQVTYFKCGGVSLGVGVEHRVVDGPAAFHFVNEWSNIARGLKLAIPPVFDRTIFCSRNPPQVVFNHFEYQLTPGTKTSQQSSTTSTNSQSGVTTPTVSVFEITIEQLNILKAKAKEDSNIVNYSTYEILAGHFWKCASIARAIPNSQETRLHFAANGRNLRMKPRPQPGYFGNAVFVATSAVVASDLQYKPLWYAASRIRETLVRMDDNYLRSAIDYLELFPNTKRDGAHFYESPNFRVTSWMKMPIYEANFGWGQPLYVGPAAMKHEGKALIIPTANKDGSLLLILVLQHEQMEVFKKLFYEYYYNDVKQVRYSLRAKL</sequence>
<gene>
    <name evidence="4" type="primary">HCT2</name>
</gene>
<comment type="similarity">
    <text evidence="1">Belongs to the plant acyltransferase family.</text>
</comment>
<keyword evidence="3" id="KW-0012">Acyltransferase</keyword>
<proteinExistence type="inferred from homology"/>
<name>A0A221I0V4_9ROSA</name>
<dbReference type="InterPro" id="IPR050317">
    <property type="entry name" value="Plant_Fungal_Acyltransferase"/>
</dbReference>
<dbReference type="PANTHER" id="PTHR31642">
    <property type="entry name" value="TRICHOTHECENE 3-O-ACETYLTRANSFERASE"/>
    <property type="match status" value="1"/>
</dbReference>